<dbReference type="SUPFAM" id="SSF103039">
    <property type="entry name" value="CheC-like"/>
    <property type="match status" value="1"/>
</dbReference>
<organism evidence="2">
    <name type="scientific">marine sediment metagenome</name>
    <dbReference type="NCBI Taxonomy" id="412755"/>
    <lineage>
        <taxon>unclassified sequences</taxon>
        <taxon>metagenomes</taxon>
        <taxon>ecological metagenomes</taxon>
    </lineage>
</organism>
<keyword evidence="1" id="KW-0145">Chemotaxis</keyword>
<dbReference type="Gene3D" id="3.40.1550.10">
    <property type="entry name" value="CheC-like"/>
    <property type="match status" value="1"/>
</dbReference>
<accession>A0A0F8YNR3</accession>
<gene>
    <name evidence="2" type="ORF">LCGC14_2797710</name>
</gene>
<dbReference type="AlphaFoldDB" id="A0A0F8YNR3"/>
<reference evidence="2" key="1">
    <citation type="journal article" date="2015" name="Nature">
        <title>Complex archaea that bridge the gap between prokaryotes and eukaryotes.</title>
        <authorList>
            <person name="Spang A."/>
            <person name="Saw J.H."/>
            <person name="Jorgensen S.L."/>
            <person name="Zaremba-Niedzwiedzka K."/>
            <person name="Martijn J."/>
            <person name="Lind A.E."/>
            <person name="van Eijk R."/>
            <person name="Schleper C."/>
            <person name="Guy L."/>
            <person name="Ettema T.J."/>
        </authorList>
    </citation>
    <scope>NUCLEOTIDE SEQUENCE</scope>
</reference>
<evidence type="ECO:0008006" key="3">
    <source>
        <dbReference type="Google" id="ProtNLM"/>
    </source>
</evidence>
<dbReference type="GO" id="GO:0006935">
    <property type="term" value="P:chemotaxis"/>
    <property type="evidence" value="ECO:0007669"/>
    <property type="project" value="UniProtKB-KW"/>
</dbReference>
<proteinExistence type="predicted"/>
<name>A0A0F8YNR3_9ZZZZ</name>
<evidence type="ECO:0000313" key="2">
    <source>
        <dbReference type="EMBL" id="KKK83007.1"/>
    </source>
</evidence>
<dbReference type="InterPro" id="IPR028976">
    <property type="entry name" value="CheC-like_sf"/>
</dbReference>
<sequence>MTNVRCPENTELEVLHQLFASATHDASAAMCRWTDGLITLTLDEVREIPLEDACTELDLGDDLLTMVVLSLEGEVGGEMILSFDEANGRQLVASLLRRPVGSETEWSDLEKLIEAIIDNVRRGI</sequence>
<protein>
    <recommendedName>
        <fullName evidence="3">CheC-like protein domain-containing protein</fullName>
    </recommendedName>
</protein>
<dbReference type="EMBL" id="LAZR01052419">
    <property type="protein sequence ID" value="KKK83007.1"/>
    <property type="molecule type" value="Genomic_DNA"/>
</dbReference>
<evidence type="ECO:0000256" key="1">
    <source>
        <dbReference type="ARBA" id="ARBA00022500"/>
    </source>
</evidence>
<comment type="caution">
    <text evidence="2">The sequence shown here is derived from an EMBL/GenBank/DDBJ whole genome shotgun (WGS) entry which is preliminary data.</text>
</comment>